<dbReference type="NCBIfam" id="TIGR02532">
    <property type="entry name" value="IV_pilin_GFxxxE"/>
    <property type="match status" value="1"/>
</dbReference>
<dbReference type="Proteomes" id="UP000287243">
    <property type="component" value="Chromosome"/>
</dbReference>
<organism evidence="3 4">
    <name type="scientific">Velamenicoccus archaeovorus</name>
    <dbReference type="NCBI Taxonomy" id="1930593"/>
    <lineage>
        <taxon>Bacteria</taxon>
        <taxon>Pseudomonadati</taxon>
        <taxon>Candidatus Omnitrophota</taxon>
        <taxon>Candidatus Velamenicoccus</taxon>
    </lineage>
</organism>
<dbReference type="PANTHER" id="PTHR30093">
    <property type="entry name" value="GENERAL SECRETION PATHWAY PROTEIN G"/>
    <property type="match status" value="1"/>
</dbReference>
<accession>A0A410P7B7</accession>
<dbReference type="PRINTS" id="PR00813">
    <property type="entry name" value="BCTERIALGSPG"/>
</dbReference>
<keyword evidence="2" id="KW-0812">Transmembrane</keyword>
<dbReference type="SUPFAM" id="SSF54523">
    <property type="entry name" value="Pili subunits"/>
    <property type="match status" value="1"/>
</dbReference>
<reference evidence="3 4" key="1">
    <citation type="submission" date="2017-01" db="EMBL/GenBank/DDBJ databases">
        <title>First insights into the biology of 'candidatus Vampirococcus archaeovorus'.</title>
        <authorList>
            <person name="Kizina J."/>
            <person name="Jordan S."/>
            <person name="Stueber K."/>
            <person name="Reinhardt R."/>
            <person name="Harder J."/>
        </authorList>
    </citation>
    <scope>NUCLEOTIDE SEQUENCE [LARGE SCALE GENOMIC DNA]</scope>
    <source>
        <strain evidence="3 4">LiM</strain>
    </source>
</reference>
<evidence type="ECO:0000256" key="2">
    <source>
        <dbReference type="SAM" id="Phobius"/>
    </source>
</evidence>
<proteinExistence type="predicted"/>
<evidence type="ECO:0000313" key="3">
    <source>
        <dbReference type="EMBL" id="QAT18003.1"/>
    </source>
</evidence>
<name>A0A410P7B7_VELA1</name>
<evidence type="ECO:0000256" key="1">
    <source>
        <dbReference type="ARBA" id="ARBA00022481"/>
    </source>
</evidence>
<protein>
    <submittedName>
        <fullName evidence="3">Type IV pilin PilA</fullName>
    </submittedName>
</protein>
<dbReference type="GO" id="GO:0015628">
    <property type="term" value="P:protein secretion by the type II secretion system"/>
    <property type="evidence" value="ECO:0007669"/>
    <property type="project" value="InterPro"/>
</dbReference>
<dbReference type="Gene3D" id="3.30.700.10">
    <property type="entry name" value="Glycoprotein, Type 4 Pilin"/>
    <property type="match status" value="1"/>
</dbReference>
<keyword evidence="1" id="KW-0488">Methylation</keyword>
<dbReference type="InterPro" id="IPR045584">
    <property type="entry name" value="Pilin-like"/>
</dbReference>
<keyword evidence="4" id="KW-1185">Reference proteome</keyword>
<gene>
    <name evidence="3" type="ORF">BU251_03450</name>
</gene>
<dbReference type="AlphaFoldDB" id="A0A410P7B7"/>
<evidence type="ECO:0000313" key="4">
    <source>
        <dbReference type="Proteomes" id="UP000287243"/>
    </source>
</evidence>
<dbReference type="PROSITE" id="PS00409">
    <property type="entry name" value="PROKAR_NTER_METHYL"/>
    <property type="match status" value="1"/>
</dbReference>
<keyword evidence="2" id="KW-0472">Membrane</keyword>
<dbReference type="InterPro" id="IPR012902">
    <property type="entry name" value="N_methyl_site"/>
</dbReference>
<dbReference type="Pfam" id="PF07963">
    <property type="entry name" value="N_methyl"/>
    <property type="match status" value="1"/>
</dbReference>
<dbReference type="EMBL" id="CP019384">
    <property type="protein sequence ID" value="QAT18003.1"/>
    <property type="molecule type" value="Genomic_DNA"/>
</dbReference>
<dbReference type="KEGG" id="vai:BU251_03450"/>
<sequence length="142" mass="14878">MKKIDHKGFTLVEILIVVAIIVTVAAIAIPNLVRARINANEASAVASLKTLTSAAEAFRMAQIPARFPGNLSEMSGTEPPFIDVVLASGNKSGYSFAWTGGTNTYSVVAAPQTPNVTGVREFFLDQSGVIRVGNTSSGAPIE</sequence>
<keyword evidence="2" id="KW-1133">Transmembrane helix</keyword>
<dbReference type="GO" id="GO:0015627">
    <property type="term" value="C:type II protein secretion system complex"/>
    <property type="evidence" value="ECO:0007669"/>
    <property type="project" value="InterPro"/>
</dbReference>
<feature type="transmembrane region" description="Helical" evidence="2">
    <location>
        <begin position="12"/>
        <end position="33"/>
    </location>
</feature>
<dbReference type="InterPro" id="IPR000983">
    <property type="entry name" value="Bac_GSPG_pilin"/>
</dbReference>
<dbReference type="OrthoDB" id="120207at2"/>